<dbReference type="GO" id="GO:0009403">
    <property type="term" value="P:toxin biosynthetic process"/>
    <property type="evidence" value="ECO:0007669"/>
    <property type="project" value="InterPro"/>
</dbReference>
<feature type="transmembrane region" description="Helical" evidence="6">
    <location>
        <begin position="59"/>
        <end position="78"/>
    </location>
</feature>
<evidence type="ECO:0000313" key="8">
    <source>
        <dbReference type="Proteomes" id="UP000283946"/>
    </source>
</evidence>
<dbReference type="Pfam" id="PF13365">
    <property type="entry name" value="Trypsin_2"/>
    <property type="match status" value="1"/>
</dbReference>
<keyword evidence="4 6" id="KW-0472">Membrane</keyword>
<dbReference type="InterPro" id="IPR001940">
    <property type="entry name" value="Peptidase_S1C"/>
</dbReference>
<accession>A0AAD1AEH7</accession>
<dbReference type="NCBIfam" id="NF033740">
    <property type="entry name" value="MarP_fam_protase"/>
    <property type="match status" value="1"/>
</dbReference>
<dbReference type="InterPro" id="IPR043504">
    <property type="entry name" value="Peptidase_S1_PA_chymotrypsin"/>
</dbReference>
<keyword evidence="3 6" id="KW-1133">Transmembrane helix</keyword>
<dbReference type="PRINTS" id="PR00834">
    <property type="entry name" value="PROTEASES2C"/>
</dbReference>
<evidence type="ECO:0000313" key="7">
    <source>
        <dbReference type="EMBL" id="AZZ56749.1"/>
    </source>
</evidence>
<keyword evidence="2 6" id="KW-0812">Transmembrane</keyword>
<dbReference type="GO" id="GO:0004252">
    <property type="term" value="F:serine-type endopeptidase activity"/>
    <property type="evidence" value="ECO:0007669"/>
    <property type="project" value="InterPro"/>
</dbReference>
<sequence length="451" mass="45064">MCRGSAHICASRRAEFGRKPESPAHRTSAERLPGSSGRPRIPRRSCWRARPRYRQEARVGASVIVDVIVVLSLVVALVDGLRRGFLRSVGGLAGIVAGAIAASFAVPAVSAWAAGSEWRLLTVIGTAVLLLGVGYAIGASVGAVIGRGADRVKLGVLDRLAGGVAGVAITGLVWIAVTSAVSLLGVPLLTTSIAGSTVVRAIGDLTPSPVRSFLAQVQSTVVGEGTSWVVEALDAPSVPPTIPTVATDDPEVATAARSVVRVSGTAWACDVGVTGSGFVASDDRVITNAHVVAGVAQPVVEAAGEAPRTGRVVYLDTAADLAVVAIDGLDAAPLALDNAVAAGDDAVVAGYPFGGPLTLGAAQVSSDSTVSLVVDGAPASRQVLTLAAVVNQGNSGGPLLSLDGTVSGVVFGKAASVGNVGYAIPLSVLSPVVAQAPSLTDSVDVGACHTR</sequence>
<dbReference type="GO" id="GO:0016020">
    <property type="term" value="C:membrane"/>
    <property type="evidence" value="ECO:0007669"/>
    <property type="project" value="UniProtKB-SubCell"/>
</dbReference>
<feature type="compositionally biased region" description="Basic and acidic residues" evidence="5">
    <location>
        <begin position="15"/>
        <end position="29"/>
    </location>
</feature>
<proteinExistence type="predicted"/>
<dbReference type="Gene3D" id="2.40.10.10">
    <property type="entry name" value="Trypsin-like serine proteases"/>
    <property type="match status" value="2"/>
</dbReference>
<dbReference type="Proteomes" id="UP000283946">
    <property type="component" value="Chromosome"/>
</dbReference>
<name>A0AAD1AEH7_9MICO</name>
<dbReference type="KEGG" id="ria:C7V51_13340"/>
<gene>
    <name evidence="7" type="ORF">C7V51_13340</name>
</gene>
<feature type="transmembrane region" description="Helical" evidence="6">
    <location>
        <begin position="90"/>
        <end position="114"/>
    </location>
</feature>
<keyword evidence="7" id="KW-0645">Protease</keyword>
<dbReference type="InterPro" id="IPR047680">
    <property type="entry name" value="MarP-like"/>
</dbReference>
<dbReference type="SUPFAM" id="SSF50494">
    <property type="entry name" value="Trypsin-like serine proteases"/>
    <property type="match status" value="1"/>
</dbReference>
<keyword evidence="7" id="KW-0378">Hydrolase</keyword>
<reference evidence="7 8" key="1">
    <citation type="submission" date="2018-03" db="EMBL/GenBank/DDBJ databases">
        <title>Bacteriophage NCPPB3778 and a type I-E CRISPR drive the evolution of the US Biological Select Agent, Rathayibacter toxicus.</title>
        <authorList>
            <person name="Davis E.W.II."/>
            <person name="Tabima J.F."/>
            <person name="Weisberg A.J."/>
            <person name="Dantas Lopes L."/>
            <person name="Wiseman M.S."/>
            <person name="Wiseman M.S."/>
            <person name="Pupko T."/>
            <person name="Belcher M.S."/>
            <person name="Sechler A.J."/>
            <person name="Tancos M.A."/>
            <person name="Schroeder B.K."/>
            <person name="Murray T.D."/>
            <person name="Luster D.G."/>
            <person name="Schneider W.L."/>
            <person name="Rogers E."/>
            <person name="Andreote F.D."/>
            <person name="Grunwald N.J."/>
            <person name="Putnam M.L."/>
            <person name="Chang J.H."/>
        </authorList>
    </citation>
    <scope>NUCLEOTIDE SEQUENCE [LARGE SCALE GENOMIC DNA]</scope>
    <source>
        <strain evidence="7 8">NCCPB 2253</strain>
    </source>
</reference>
<dbReference type="InterPro" id="IPR003825">
    <property type="entry name" value="Colicin-V_CvpA"/>
</dbReference>
<evidence type="ECO:0000256" key="5">
    <source>
        <dbReference type="SAM" id="MobiDB-lite"/>
    </source>
</evidence>
<dbReference type="AlphaFoldDB" id="A0AAD1AEH7"/>
<evidence type="ECO:0000256" key="2">
    <source>
        <dbReference type="ARBA" id="ARBA00022692"/>
    </source>
</evidence>
<dbReference type="GO" id="GO:0006508">
    <property type="term" value="P:proteolysis"/>
    <property type="evidence" value="ECO:0007669"/>
    <property type="project" value="UniProtKB-KW"/>
</dbReference>
<evidence type="ECO:0000256" key="4">
    <source>
        <dbReference type="ARBA" id="ARBA00023136"/>
    </source>
</evidence>
<feature type="region of interest" description="Disordered" evidence="5">
    <location>
        <begin position="15"/>
        <end position="43"/>
    </location>
</feature>
<feature type="transmembrane region" description="Helical" evidence="6">
    <location>
        <begin position="157"/>
        <end position="177"/>
    </location>
</feature>
<dbReference type="EMBL" id="CP028130">
    <property type="protein sequence ID" value="AZZ56749.1"/>
    <property type="molecule type" value="Genomic_DNA"/>
</dbReference>
<organism evidence="7 8">
    <name type="scientific">Rathayibacter iranicus</name>
    <dbReference type="NCBI Taxonomy" id="59737"/>
    <lineage>
        <taxon>Bacteria</taxon>
        <taxon>Bacillati</taxon>
        <taxon>Actinomycetota</taxon>
        <taxon>Actinomycetes</taxon>
        <taxon>Micrococcales</taxon>
        <taxon>Microbacteriaceae</taxon>
        <taxon>Rathayibacter</taxon>
    </lineage>
</organism>
<evidence type="ECO:0000256" key="3">
    <source>
        <dbReference type="ARBA" id="ARBA00022989"/>
    </source>
</evidence>
<comment type="subcellular location">
    <subcellularLocation>
        <location evidence="1">Membrane</location>
        <topology evidence="1">Multi-pass membrane protein</topology>
    </subcellularLocation>
</comment>
<dbReference type="PANTHER" id="PTHR43019:SF23">
    <property type="entry name" value="PROTEASE DO-LIKE 5, CHLOROPLASTIC"/>
    <property type="match status" value="1"/>
</dbReference>
<dbReference type="Pfam" id="PF02674">
    <property type="entry name" value="Colicin_V"/>
    <property type="match status" value="1"/>
</dbReference>
<dbReference type="InterPro" id="IPR009003">
    <property type="entry name" value="Peptidase_S1_PA"/>
</dbReference>
<protein>
    <submittedName>
        <fullName evidence="7">Serine protease</fullName>
    </submittedName>
</protein>
<dbReference type="PANTHER" id="PTHR43019">
    <property type="entry name" value="SERINE ENDOPROTEASE DEGS"/>
    <property type="match status" value="1"/>
</dbReference>
<evidence type="ECO:0000256" key="1">
    <source>
        <dbReference type="ARBA" id="ARBA00004141"/>
    </source>
</evidence>
<evidence type="ECO:0000256" key="6">
    <source>
        <dbReference type="SAM" id="Phobius"/>
    </source>
</evidence>
<feature type="transmembrane region" description="Helical" evidence="6">
    <location>
        <begin position="120"/>
        <end position="145"/>
    </location>
</feature>